<sequence>MKNSELEFYLHNYLFNVVSDMKKRNLYKYDWNVNKSDFEEINSKLSTASKNLSNSINPSLGKPDLIYFNPETKLLILGEIKNDKKKHTSNKIGKITDPKIFATDGVLHYMSFFKDYDVFGIAASGSKGDYIIDQFYSKKDSLIFEPLPSQRILNEFDYENIIADDLIDEKVDNLSDAISSLNKLMDDSKISTEKRPIITGSIIFSLTHFKQIQTDIEKHKTNTSNISGLLISSIKTKMLNVLPENKRDKNIGIIDRFCNLIESYSINNEIWKKIIDNIDQKLMPIINKMKKESYHDFSGDMYRVLLRYTSGDGKILGQVLTPKHIANLMIDLAELKKDDSVIDPACGTGIFLVNSMNKLISMAKNDEEIETIKSKKIYGIEISKEMFFLTLVNMLINDDGKTNIFVDDDNPEPKKSGIFKYDKKDFVENPKKVIMNPPYLSQDEMWKFINKSLTLATEKVVIIVSTSIFKGNTDFKREFLKNNSLMAVINMPNNIFQNKSSSGAQVKTSILVADIGRPNSENYLGTYFYDLKDDGFISSKKHGRYDGIKKWSQIKSDFLENYKNRKEILNTSINIKNVSENDTWNFNFYNKISSEDFLNLNDYLFNLFEEIVNKNNNKDKYKIYDHFLNIDSELKAYDIKKYIKNFKLKETSANEHLEIKKNINNALRIEKYIDIKDGDISYVAASNSRNGCRISNIRNIYNESVLDNLFTWNTQGDGGAGLAFFHPYKFIVASTCKVFDLIDKTLSLEHKIFIAFAMSLEHKNRYFGYSISEGEFKNGTLKLTLPVNNKEEPDWNLIYEIMVNNPIFIKIKKYLNLF</sequence>
<dbReference type="GO" id="GO:0009307">
    <property type="term" value="P:DNA restriction-modification system"/>
    <property type="evidence" value="ECO:0007669"/>
    <property type="project" value="UniProtKB-KW"/>
</dbReference>
<keyword evidence="2 8" id="KW-0489">Methyltransferase</keyword>
<gene>
    <name evidence="8" type="ORF">EELLY_v1c00180</name>
    <name evidence="9" type="ORF">EELLY_v1c03040</name>
    <name evidence="10" type="ORF">EELLY_v1c03750</name>
</gene>
<keyword evidence="5" id="KW-0680">Restriction system</keyword>
<dbReference type="GO" id="GO:0032259">
    <property type="term" value="P:methylation"/>
    <property type="evidence" value="ECO:0007669"/>
    <property type="project" value="UniProtKB-KW"/>
</dbReference>
<keyword evidence="4" id="KW-0949">S-adenosyl-L-methionine</keyword>
<dbReference type="GO" id="GO:0009007">
    <property type="term" value="F:site-specific DNA-methyltransferase (adenine-specific) activity"/>
    <property type="evidence" value="ECO:0007669"/>
    <property type="project" value="UniProtKB-EC"/>
</dbReference>
<evidence type="ECO:0000256" key="5">
    <source>
        <dbReference type="ARBA" id="ARBA00022747"/>
    </source>
</evidence>
<dbReference type="EMBL" id="PHND01000001">
    <property type="protein sequence ID" value="PPE04624.1"/>
    <property type="molecule type" value="Genomic_DNA"/>
</dbReference>
<dbReference type="Proteomes" id="UP000239010">
    <property type="component" value="Unassembled WGS sequence"/>
</dbReference>
<comment type="catalytic activity">
    <reaction evidence="6">
        <text>a 2'-deoxyadenosine in DNA + S-adenosyl-L-methionine = an N(6)-methyl-2'-deoxyadenosine in DNA + S-adenosyl-L-homocysteine + H(+)</text>
        <dbReference type="Rhea" id="RHEA:15197"/>
        <dbReference type="Rhea" id="RHEA-COMP:12418"/>
        <dbReference type="Rhea" id="RHEA-COMP:12419"/>
        <dbReference type="ChEBI" id="CHEBI:15378"/>
        <dbReference type="ChEBI" id="CHEBI:57856"/>
        <dbReference type="ChEBI" id="CHEBI:59789"/>
        <dbReference type="ChEBI" id="CHEBI:90615"/>
        <dbReference type="ChEBI" id="CHEBI:90616"/>
        <dbReference type="EC" id="2.1.1.72"/>
    </reaction>
</comment>
<evidence type="ECO:0000313" key="11">
    <source>
        <dbReference type="Proteomes" id="UP000239010"/>
    </source>
</evidence>
<dbReference type="AlphaFoldDB" id="A0A8E2QY03"/>
<dbReference type="Pfam" id="PF02384">
    <property type="entry name" value="N6_Mtase"/>
    <property type="match status" value="1"/>
</dbReference>
<dbReference type="InterPro" id="IPR029063">
    <property type="entry name" value="SAM-dependent_MTases_sf"/>
</dbReference>
<evidence type="ECO:0000313" key="9">
    <source>
        <dbReference type="EMBL" id="PPE04624.1"/>
    </source>
</evidence>
<organism evidence="8 11">
    <name type="scientific">Entomoplasma ellychniae</name>
    <dbReference type="NCBI Taxonomy" id="2114"/>
    <lineage>
        <taxon>Bacteria</taxon>
        <taxon>Bacillati</taxon>
        <taxon>Mycoplasmatota</taxon>
        <taxon>Mollicutes</taxon>
        <taxon>Entomoplasmatales</taxon>
        <taxon>Entomoplasmataceae</taxon>
        <taxon>Entomoplasma</taxon>
    </lineage>
</organism>
<dbReference type="PANTHER" id="PTHR42933">
    <property type="entry name" value="SLR6095 PROTEIN"/>
    <property type="match status" value="1"/>
</dbReference>
<dbReference type="EC" id="2.1.1.72" evidence="1"/>
<dbReference type="PROSITE" id="PS00092">
    <property type="entry name" value="N6_MTASE"/>
    <property type="match status" value="1"/>
</dbReference>
<dbReference type="PRINTS" id="PR00507">
    <property type="entry name" value="N12N6MTFRASE"/>
</dbReference>
<evidence type="ECO:0000256" key="6">
    <source>
        <dbReference type="ARBA" id="ARBA00047942"/>
    </source>
</evidence>
<keyword evidence="3 8" id="KW-0808">Transferase</keyword>
<dbReference type="RefSeq" id="WP_104205501.1">
    <property type="nucleotide sequence ID" value="NZ_PHND01000001.1"/>
</dbReference>
<evidence type="ECO:0000256" key="1">
    <source>
        <dbReference type="ARBA" id="ARBA00011900"/>
    </source>
</evidence>
<dbReference type="SUPFAM" id="SSF53335">
    <property type="entry name" value="S-adenosyl-L-methionine-dependent methyltransferases"/>
    <property type="match status" value="1"/>
</dbReference>
<dbReference type="PANTHER" id="PTHR42933:SF1">
    <property type="entry name" value="SITE-SPECIFIC DNA-METHYLTRANSFERASE (ADENINE-SPECIFIC)"/>
    <property type="match status" value="1"/>
</dbReference>
<dbReference type="Gene3D" id="3.40.50.150">
    <property type="entry name" value="Vaccinia Virus protein VP39"/>
    <property type="match status" value="1"/>
</dbReference>
<dbReference type="GO" id="GO:0008170">
    <property type="term" value="F:N-methyltransferase activity"/>
    <property type="evidence" value="ECO:0007669"/>
    <property type="project" value="InterPro"/>
</dbReference>
<evidence type="ECO:0000259" key="7">
    <source>
        <dbReference type="Pfam" id="PF02384"/>
    </source>
</evidence>
<dbReference type="InterPro" id="IPR002052">
    <property type="entry name" value="DNA_methylase_N6_adenine_CS"/>
</dbReference>
<feature type="domain" description="DNA methylase adenine-specific" evidence="7">
    <location>
        <begin position="295"/>
        <end position="587"/>
    </location>
</feature>
<dbReference type="InterPro" id="IPR051537">
    <property type="entry name" value="DNA_Adenine_Mtase"/>
</dbReference>
<dbReference type="GO" id="GO:0003677">
    <property type="term" value="F:DNA binding"/>
    <property type="evidence" value="ECO:0007669"/>
    <property type="project" value="InterPro"/>
</dbReference>
<keyword evidence="11" id="KW-1185">Reference proteome</keyword>
<name>A0A8E2QY03_9MOLU</name>
<accession>A0A8E2QY03</accession>
<evidence type="ECO:0000313" key="10">
    <source>
        <dbReference type="EMBL" id="PPE04695.1"/>
    </source>
</evidence>
<evidence type="ECO:0000256" key="2">
    <source>
        <dbReference type="ARBA" id="ARBA00022603"/>
    </source>
</evidence>
<evidence type="ECO:0000313" key="8">
    <source>
        <dbReference type="EMBL" id="PPE04344.1"/>
    </source>
</evidence>
<dbReference type="InterPro" id="IPR003356">
    <property type="entry name" value="DNA_methylase_A-5"/>
</dbReference>
<reference evidence="8 11" key="1">
    <citation type="submission" date="2017-11" db="EMBL/GenBank/DDBJ databases">
        <title>Genome sequence of Entomoplasma ellychniae ELCN-1 (ATCC 43707).</title>
        <authorList>
            <person name="Lo W.-S."/>
            <person name="Gasparich G.E."/>
            <person name="Kuo C.-H."/>
        </authorList>
    </citation>
    <scope>NUCLEOTIDE SEQUENCE [LARGE SCALE GENOMIC DNA]</scope>
    <source>
        <strain evidence="8 11">ELCN-1</strain>
    </source>
</reference>
<protein>
    <recommendedName>
        <fullName evidence="1">site-specific DNA-methyltransferase (adenine-specific)</fullName>
        <ecNumber evidence="1">2.1.1.72</ecNumber>
    </recommendedName>
</protein>
<comment type="caution">
    <text evidence="8">The sequence shown here is derived from an EMBL/GenBank/DDBJ whole genome shotgun (WGS) entry which is preliminary data.</text>
</comment>
<dbReference type="EMBL" id="PHND01000001">
    <property type="protein sequence ID" value="PPE04695.1"/>
    <property type="molecule type" value="Genomic_DNA"/>
</dbReference>
<dbReference type="EMBL" id="PHND01000001">
    <property type="protein sequence ID" value="PPE04344.1"/>
    <property type="molecule type" value="Genomic_DNA"/>
</dbReference>
<evidence type="ECO:0000256" key="3">
    <source>
        <dbReference type="ARBA" id="ARBA00022679"/>
    </source>
</evidence>
<proteinExistence type="predicted"/>
<evidence type="ECO:0000256" key="4">
    <source>
        <dbReference type="ARBA" id="ARBA00022691"/>
    </source>
</evidence>